<feature type="transmembrane region" description="Helical" evidence="7">
    <location>
        <begin position="222"/>
        <end position="243"/>
    </location>
</feature>
<organism evidence="8 9">
    <name type="scientific">Sporolactobacillus shoreae</name>
    <dbReference type="NCBI Taxonomy" id="1465501"/>
    <lineage>
        <taxon>Bacteria</taxon>
        <taxon>Bacillati</taxon>
        <taxon>Bacillota</taxon>
        <taxon>Bacilli</taxon>
        <taxon>Bacillales</taxon>
        <taxon>Sporolactobacillaceae</taxon>
        <taxon>Sporolactobacillus</taxon>
    </lineage>
</organism>
<accession>A0A4Z0GSY5</accession>
<proteinExistence type="predicted"/>
<dbReference type="InterPro" id="IPR036259">
    <property type="entry name" value="MFS_trans_sf"/>
</dbReference>
<dbReference type="PANTHER" id="PTHR23513">
    <property type="entry name" value="INTEGRAL MEMBRANE EFFLUX PROTEIN-RELATED"/>
    <property type="match status" value="1"/>
</dbReference>
<evidence type="ECO:0000256" key="2">
    <source>
        <dbReference type="ARBA" id="ARBA00022448"/>
    </source>
</evidence>
<evidence type="ECO:0000256" key="3">
    <source>
        <dbReference type="ARBA" id="ARBA00022475"/>
    </source>
</evidence>
<dbReference type="PANTHER" id="PTHR23513:SF6">
    <property type="entry name" value="MAJOR FACILITATOR SUPERFAMILY ASSOCIATED DOMAIN-CONTAINING PROTEIN"/>
    <property type="match status" value="1"/>
</dbReference>
<keyword evidence="6 7" id="KW-0472">Membrane</keyword>
<name>A0A4Z0GSY5_9BACL</name>
<feature type="transmembrane region" description="Helical" evidence="7">
    <location>
        <begin position="173"/>
        <end position="191"/>
    </location>
</feature>
<dbReference type="EMBL" id="SRJD01000001">
    <property type="protein sequence ID" value="TGB00349.1"/>
    <property type="molecule type" value="Genomic_DNA"/>
</dbReference>
<reference evidence="8 9" key="1">
    <citation type="journal article" date="2015" name="Int. J. Syst. Evol. Microbiol.">
        <title>Sporolactobacillus shoreae sp. nov. and Sporolactobacillus spathodeae sp. nov., two spore-forming lactic acid bacteria isolated from tree barks in Thailand.</title>
        <authorList>
            <person name="Thamacharoensuk T."/>
            <person name="Kitahara M."/>
            <person name="Ohkuma M."/>
            <person name="Thongchul N."/>
            <person name="Tanasupawat S."/>
        </authorList>
    </citation>
    <scope>NUCLEOTIDE SEQUENCE [LARGE SCALE GENOMIC DNA]</scope>
    <source>
        <strain evidence="8 9">BK92</strain>
    </source>
</reference>
<keyword evidence="5 7" id="KW-1133">Transmembrane helix</keyword>
<feature type="transmembrane region" description="Helical" evidence="7">
    <location>
        <begin position="374"/>
        <end position="396"/>
    </location>
</feature>
<evidence type="ECO:0000256" key="5">
    <source>
        <dbReference type="ARBA" id="ARBA00022989"/>
    </source>
</evidence>
<dbReference type="OrthoDB" id="2287060at2"/>
<feature type="transmembrane region" description="Helical" evidence="7">
    <location>
        <begin position="100"/>
        <end position="120"/>
    </location>
</feature>
<evidence type="ECO:0000256" key="4">
    <source>
        <dbReference type="ARBA" id="ARBA00022692"/>
    </source>
</evidence>
<feature type="transmembrane region" description="Helical" evidence="7">
    <location>
        <begin position="255"/>
        <end position="278"/>
    </location>
</feature>
<feature type="transmembrane region" description="Helical" evidence="7">
    <location>
        <begin position="42"/>
        <end position="62"/>
    </location>
</feature>
<keyword evidence="4 7" id="KW-0812">Transmembrane</keyword>
<feature type="transmembrane region" description="Helical" evidence="7">
    <location>
        <begin position="311"/>
        <end position="328"/>
    </location>
</feature>
<keyword evidence="3" id="KW-1003">Cell membrane</keyword>
<sequence length="427" mass="46038">MNGLLHNKNFSLLFTARLITNIGDSMYYVAAMWLVYKLGGSAFYSGLAGFLTLIPRTFQFTVGPILDRYSIQKLLITTQLFQALILSLIPLAYLSGRLSVTLILIVMPIVSFLSQFSYPAENALIPHILKKEQRVQANSAMAIAYQGTESVFNAVGGALVALIGAIAIYTADIITFSVAVVLFSMLSLSSVRRPERNTTIHQQIQTYFSDLKEGFHIVFHSVIGRMIISGQVTNFALGALTASLPSYADLLGGSWIYGLMLAGMAVGSLVGAMCAGFFEKVAVGKMLMIGYLIGFCLWISAALIPNSLARILLFSASLIPLGCNNVINSTVMQNLVPKELLARVMSVVASIATCMMPLGALTGGTLSALFGPNMIFTFSSFGFLFYSVYVALTPVLRTIPAVGKVKPESYGFSAVTSVSEETYSNET</sequence>
<dbReference type="SUPFAM" id="SSF103473">
    <property type="entry name" value="MFS general substrate transporter"/>
    <property type="match status" value="1"/>
</dbReference>
<feature type="transmembrane region" description="Helical" evidence="7">
    <location>
        <begin position="287"/>
        <end position="305"/>
    </location>
</feature>
<comment type="subcellular location">
    <subcellularLocation>
        <location evidence="1">Cell membrane</location>
        <topology evidence="1">Multi-pass membrane protein</topology>
    </subcellularLocation>
</comment>
<evidence type="ECO:0000256" key="1">
    <source>
        <dbReference type="ARBA" id="ARBA00004651"/>
    </source>
</evidence>
<feature type="transmembrane region" description="Helical" evidence="7">
    <location>
        <begin position="340"/>
        <end position="362"/>
    </location>
</feature>
<dbReference type="Pfam" id="PF05977">
    <property type="entry name" value="MFS_3"/>
    <property type="match status" value="1"/>
</dbReference>
<dbReference type="Proteomes" id="UP000298347">
    <property type="component" value="Unassembled WGS sequence"/>
</dbReference>
<keyword evidence="9" id="KW-1185">Reference proteome</keyword>
<evidence type="ECO:0000256" key="6">
    <source>
        <dbReference type="ARBA" id="ARBA00023136"/>
    </source>
</evidence>
<dbReference type="AlphaFoldDB" id="A0A4Z0GSY5"/>
<feature type="transmembrane region" description="Helical" evidence="7">
    <location>
        <begin position="141"/>
        <end position="167"/>
    </location>
</feature>
<evidence type="ECO:0000256" key="7">
    <source>
        <dbReference type="SAM" id="Phobius"/>
    </source>
</evidence>
<dbReference type="GO" id="GO:0005886">
    <property type="term" value="C:plasma membrane"/>
    <property type="evidence" value="ECO:0007669"/>
    <property type="project" value="UniProtKB-SubCell"/>
</dbReference>
<protein>
    <submittedName>
        <fullName evidence="8">MFS transporter</fullName>
    </submittedName>
</protein>
<evidence type="ECO:0000313" key="8">
    <source>
        <dbReference type="EMBL" id="TGB00349.1"/>
    </source>
</evidence>
<keyword evidence="2" id="KW-0813">Transport</keyword>
<dbReference type="RefSeq" id="WP_135346995.1">
    <property type="nucleotide sequence ID" value="NZ_SRJD01000001.1"/>
</dbReference>
<evidence type="ECO:0000313" key="9">
    <source>
        <dbReference type="Proteomes" id="UP000298347"/>
    </source>
</evidence>
<dbReference type="CDD" id="cd06173">
    <property type="entry name" value="MFS_MefA_like"/>
    <property type="match status" value="1"/>
</dbReference>
<gene>
    <name evidence="8" type="ORF">E4665_01340</name>
</gene>
<comment type="caution">
    <text evidence="8">The sequence shown here is derived from an EMBL/GenBank/DDBJ whole genome shotgun (WGS) entry which is preliminary data.</text>
</comment>
<feature type="transmembrane region" description="Helical" evidence="7">
    <location>
        <begin position="74"/>
        <end position="94"/>
    </location>
</feature>
<dbReference type="Gene3D" id="1.20.1250.20">
    <property type="entry name" value="MFS general substrate transporter like domains"/>
    <property type="match status" value="1"/>
</dbReference>
<dbReference type="InterPro" id="IPR010290">
    <property type="entry name" value="TM_effector"/>
</dbReference>